<dbReference type="KEGG" id="rul:UC8_54730"/>
<proteinExistence type="predicted"/>
<reference evidence="1 2" key="1">
    <citation type="submission" date="2019-08" db="EMBL/GenBank/DDBJ databases">
        <title>Deep-cultivation of Planctomycetes and their phenomic and genomic characterization uncovers novel biology.</title>
        <authorList>
            <person name="Wiegand S."/>
            <person name="Jogler M."/>
            <person name="Boedeker C."/>
            <person name="Pinto D."/>
            <person name="Vollmers J."/>
            <person name="Rivas-Marin E."/>
            <person name="Kohn T."/>
            <person name="Peeters S.H."/>
            <person name="Heuer A."/>
            <person name="Rast P."/>
            <person name="Oberbeckmann S."/>
            <person name="Bunk B."/>
            <person name="Jeske O."/>
            <person name="Meyerdierks A."/>
            <person name="Storesund J.E."/>
            <person name="Kallscheuer N."/>
            <person name="Luecker S."/>
            <person name="Lage O.M."/>
            <person name="Pohl T."/>
            <person name="Merkel B.J."/>
            <person name="Hornburger P."/>
            <person name="Mueller R.-W."/>
            <person name="Bruemmer F."/>
            <person name="Labrenz M."/>
            <person name="Spormann A.M."/>
            <person name="Op den Camp H."/>
            <person name="Overmann J."/>
            <person name="Amann R."/>
            <person name="Jetten M.S.M."/>
            <person name="Mascher T."/>
            <person name="Medema M.H."/>
            <person name="Devos D.P."/>
            <person name="Kaster A.-K."/>
            <person name="Ovreas L."/>
            <person name="Rohde M."/>
            <person name="Galperin M.Y."/>
            <person name="Jogler C."/>
        </authorList>
    </citation>
    <scope>NUCLEOTIDE SEQUENCE [LARGE SCALE GENOMIC DNA]</scope>
    <source>
        <strain evidence="1 2">UC8</strain>
    </source>
</reference>
<gene>
    <name evidence="1" type="ORF">UC8_54730</name>
</gene>
<dbReference type="AlphaFoldDB" id="A0A5B9QWK6"/>
<name>A0A5B9QWK6_9BACT</name>
<protein>
    <submittedName>
        <fullName evidence="1">Uncharacterized protein</fullName>
    </submittedName>
</protein>
<accession>A0A5B9QWK6</accession>
<evidence type="ECO:0000313" key="2">
    <source>
        <dbReference type="Proteomes" id="UP000325286"/>
    </source>
</evidence>
<evidence type="ECO:0000313" key="1">
    <source>
        <dbReference type="EMBL" id="QEG43424.1"/>
    </source>
</evidence>
<dbReference type="EMBL" id="CP042914">
    <property type="protein sequence ID" value="QEG43424.1"/>
    <property type="molecule type" value="Genomic_DNA"/>
</dbReference>
<sequence length="213" mass="24320">MLMEGFDMAANHRLANAIESEFCIKVLTFENYRPEPLPRYVSVHTFSDASGESISDDVFFAIRDWVFRMGWDLSRQLVFNDTVHAYLYPAVREYVSLAYHVTRTSSLTSILVNGLGPGTKDRCNDNRIDPHGNIYITTTLGCIGDRGRENLGTAHWWREHLATNNRFGDPDWTILGLDFSSYGKMQVHQDIWSASGRVIRTREPLKCSIRILG</sequence>
<dbReference type="Proteomes" id="UP000325286">
    <property type="component" value="Chromosome"/>
</dbReference>
<organism evidence="1 2">
    <name type="scientific">Roseimaritima ulvae</name>
    <dbReference type="NCBI Taxonomy" id="980254"/>
    <lineage>
        <taxon>Bacteria</taxon>
        <taxon>Pseudomonadati</taxon>
        <taxon>Planctomycetota</taxon>
        <taxon>Planctomycetia</taxon>
        <taxon>Pirellulales</taxon>
        <taxon>Pirellulaceae</taxon>
        <taxon>Roseimaritima</taxon>
    </lineage>
</organism>
<keyword evidence="2" id="KW-1185">Reference proteome</keyword>